<name>A0A1H1XNX0_9ACTN</name>
<accession>A0A1H1XNX0</accession>
<gene>
    <name evidence="1" type="ORF">SAMN04489716_2534</name>
</gene>
<dbReference type="STRING" id="113562.SAMN04489716_2534"/>
<evidence type="ECO:0000313" key="2">
    <source>
        <dbReference type="Proteomes" id="UP000198688"/>
    </source>
</evidence>
<dbReference type="Proteomes" id="UP000198688">
    <property type="component" value="Chromosome I"/>
</dbReference>
<sequence>MDSRPAKYPRAWACFTVLAEAFTNRGRHPLRLPAAPIPELPHGDEVVTVPLSGVDDAGPVFSAIDPRYDQHMIAALRDAATAPTTAWMSALSRYSRNSDKLHRTVEYLLAHQTTILTTNYLIRPTDVWIRRGHLRRLDSRDPYTALTDIHGLAGTHRNIVEDLTRRLSGIDRAPITAG</sequence>
<dbReference type="EMBL" id="LT629758">
    <property type="protein sequence ID" value="SDT10967.1"/>
    <property type="molecule type" value="Genomic_DNA"/>
</dbReference>
<keyword evidence="2" id="KW-1185">Reference proteome</keyword>
<organism evidence="1 2">
    <name type="scientific">Actinoplanes derwentensis</name>
    <dbReference type="NCBI Taxonomy" id="113562"/>
    <lineage>
        <taxon>Bacteria</taxon>
        <taxon>Bacillati</taxon>
        <taxon>Actinomycetota</taxon>
        <taxon>Actinomycetes</taxon>
        <taxon>Micromonosporales</taxon>
        <taxon>Micromonosporaceae</taxon>
        <taxon>Actinoplanes</taxon>
    </lineage>
</organism>
<dbReference type="AlphaFoldDB" id="A0A1H1XNX0"/>
<protein>
    <submittedName>
        <fullName evidence="1">Uncharacterized protein</fullName>
    </submittedName>
</protein>
<evidence type="ECO:0000313" key="1">
    <source>
        <dbReference type="EMBL" id="SDT10967.1"/>
    </source>
</evidence>
<dbReference type="RefSeq" id="WP_092544479.1">
    <property type="nucleotide sequence ID" value="NZ_BOMJ01000048.1"/>
</dbReference>
<dbReference type="OrthoDB" id="3685225at2"/>
<proteinExistence type="predicted"/>
<reference evidence="1 2" key="1">
    <citation type="submission" date="2016-10" db="EMBL/GenBank/DDBJ databases">
        <authorList>
            <person name="de Groot N.N."/>
        </authorList>
    </citation>
    <scope>NUCLEOTIDE SEQUENCE [LARGE SCALE GENOMIC DNA]</scope>
    <source>
        <strain evidence="1 2">DSM 43941</strain>
    </source>
</reference>